<evidence type="ECO:0000259" key="1">
    <source>
        <dbReference type="Pfam" id="PF17954"/>
    </source>
</evidence>
<evidence type="ECO:0000313" key="2">
    <source>
        <dbReference type="EMBL" id="KAA6439622.1"/>
    </source>
</evidence>
<reference evidence="2 3" key="1">
    <citation type="submission" date="2019-05" db="EMBL/GenBank/DDBJ databases">
        <authorList>
            <person name="Qu J.-H."/>
        </authorList>
    </citation>
    <scope>NUCLEOTIDE SEQUENCE [LARGE SCALE GENOMIC DNA]</scope>
    <source>
        <strain evidence="2 3">NS28</strain>
    </source>
</reference>
<keyword evidence="3" id="KW-1185">Reference proteome</keyword>
<evidence type="ECO:0000313" key="3">
    <source>
        <dbReference type="Proteomes" id="UP000323994"/>
    </source>
</evidence>
<dbReference type="AlphaFoldDB" id="A0A5M8R037"/>
<dbReference type="InterPro" id="IPR041602">
    <property type="entry name" value="Quercetinase_C"/>
</dbReference>
<organism evidence="2 3">
    <name type="scientific">Dyadobacter flavalbus</name>
    <dbReference type="NCBI Taxonomy" id="2579942"/>
    <lineage>
        <taxon>Bacteria</taxon>
        <taxon>Pseudomonadati</taxon>
        <taxon>Bacteroidota</taxon>
        <taxon>Cytophagia</taxon>
        <taxon>Cytophagales</taxon>
        <taxon>Spirosomataceae</taxon>
        <taxon>Dyadobacter</taxon>
    </lineage>
</organism>
<dbReference type="Pfam" id="PF17954">
    <property type="entry name" value="Pirin_C_2"/>
    <property type="match status" value="1"/>
</dbReference>
<feature type="domain" description="Quercetin 2,3-dioxygenase C-terminal cupin" evidence="1">
    <location>
        <begin position="159"/>
        <end position="227"/>
    </location>
</feature>
<name>A0A5M8R037_9BACT</name>
<dbReference type="EMBL" id="VBSN01000035">
    <property type="protein sequence ID" value="KAA6439622.1"/>
    <property type="molecule type" value="Genomic_DNA"/>
</dbReference>
<dbReference type="Proteomes" id="UP000323994">
    <property type="component" value="Unassembled WGS sequence"/>
</dbReference>
<proteinExistence type="predicted"/>
<accession>A0A5M8R037</accession>
<comment type="caution">
    <text evidence="2">The sequence shown here is derived from an EMBL/GenBank/DDBJ whole genome shotgun (WGS) entry which is preliminary data.</text>
</comment>
<dbReference type="OrthoDB" id="321327at2"/>
<sequence length="228" mass="26356">MMLLQTEARIYLQSQRGVFQTADFHRFCTFNFDTYHAESREPFGNLLALNDEMLSPESSIEIKTAEIIRIVLIPLAGALEIYLREEVKYVNSGEMLEFLTEPGKSLTITNPYANETVNYLQIRFKETENAWSYSKLTAFDISDKNRLLKINRKQEDENRILIGQYDGREEGTFLCNSNKAIFVFIIEGAFEVQNRLLEKRDGLSLRNVSEVEFEALSNQAIILIMEVD</sequence>
<gene>
    <name evidence="2" type="ORF">FEM33_11435</name>
</gene>
<protein>
    <recommendedName>
        <fullName evidence="1">Quercetin 2,3-dioxygenase C-terminal cupin domain-containing protein</fullName>
    </recommendedName>
</protein>
<dbReference type="Gene3D" id="2.60.120.10">
    <property type="entry name" value="Jelly Rolls"/>
    <property type="match status" value="2"/>
</dbReference>
<dbReference type="InterPro" id="IPR014710">
    <property type="entry name" value="RmlC-like_jellyroll"/>
</dbReference>